<sequence>MLYHIRVVAPVHDLSSLADYADVVATPTEDGALLSCRVPDAAALAGLIALLTDLGVPITEMYALEDTGGTARG</sequence>
<accession>A0ABY5K3V4</accession>
<reference evidence="1 2" key="1">
    <citation type="submission" date="2022-07" db="EMBL/GenBank/DDBJ databases">
        <title>Novel species in genus cellulomonas.</title>
        <authorList>
            <person name="Ye L."/>
        </authorList>
    </citation>
    <scope>NUCLEOTIDE SEQUENCE [LARGE SCALE GENOMIC DNA]</scope>
    <source>
        <strain evidence="2">zg-Y908</strain>
    </source>
</reference>
<proteinExistence type="predicted"/>
<name>A0ABY5K3V4_9CELL</name>
<gene>
    <name evidence="1" type="ORF">NP075_11860</name>
</gene>
<evidence type="ECO:0000313" key="1">
    <source>
        <dbReference type="EMBL" id="UUI63832.1"/>
    </source>
</evidence>
<dbReference type="RefSeq" id="WP_227566590.1">
    <property type="nucleotide sequence ID" value="NZ_CP101989.1"/>
</dbReference>
<organism evidence="1 2">
    <name type="scientific">Cellulomonas wangsupingiae</name>
    <dbReference type="NCBI Taxonomy" id="2968085"/>
    <lineage>
        <taxon>Bacteria</taxon>
        <taxon>Bacillati</taxon>
        <taxon>Actinomycetota</taxon>
        <taxon>Actinomycetes</taxon>
        <taxon>Micrococcales</taxon>
        <taxon>Cellulomonadaceae</taxon>
        <taxon>Cellulomonas</taxon>
    </lineage>
</organism>
<evidence type="ECO:0008006" key="3">
    <source>
        <dbReference type="Google" id="ProtNLM"/>
    </source>
</evidence>
<keyword evidence="2" id="KW-1185">Reference proteome</keyword>
<dbReference type="Proteomes" id="UP001317322">
    <property type="component" value="Chromosome"/>
</dbReference>
<dbReference type="EMBL" id="CP101989">
    <property type="protein sequence ID" value="UUI63832.1"/>
    <property type="molecule type" value="Genomic_DNA"/>
</dbReference>
<evidence type="ECO:0000313" key="2">
    <source>
        <dbReference type="Proteomes" id="UP001317322"/>
    </source>
</evidence>
<protein>
    <recommendedName>
        <fullName evidence="3">DUF4911 domain-containing protein</fullName>
    </recommendedName>
</protein>